<protein>
    <submittedName>
        <fullName evidence="2">Uncharacterized protein</fullName>
    </submittedName>
</protein>
<dbReference type="Proteomes" id="UP000192578">
    <property type="component" value="Unassembled WGS sequence"/>
</dbReference>
<dbReference type="EMBL" id="MTYJ01000226">
    <property type="protein sequence ID" value="OWA51410.1"/>
    <property type="molecule type" value="Genomic_DNA"/>
</dbReference>
<feature type="region of interest" description="Disordered" evidence="1">
    <location>
        <begin position="62"/>
        <end position="85"/>
    </location>
</feature>
<organism evidence="2 3">
    <name type="scientific">Hypsibius exemplaris</name>
    <name type="common">Freshwater tardigrade</name>
    <dbReference type="NCBI Taxonomy" id="2072580"/>
    <lineage>
        <taxon>Eukaryota</taxon>
        <taxon>Metazoa</taxon>
        <taxon>Ecdysozoa</taxon>
        <taxon>Tardigrada</taxon>
        <taxon>Eutardigrada</taxon>
        <taxon>Parachela</taxon>
        <taxon>Hypsibioidea</taxon>
        <taxon>Hypsibiidae</taxon>
        <taxon>Hypsibius</taxon>
    </lineage>
</organism>
<gene>
    <name evidence="2" type="ORF">BV898_15893</name>
</gene>
<evidence type="ECO:0000313" key="2">
    <source>
        <dbReference type="EMBL" id="OWA51410.1"/>
    </source>
</evidence>
<evidence type="ECO:0000256" key="1">
    <source>
        <dbReference type="SAM" id="MobiDB-lite"/>
    </source>
</evidence>
<keyword evidence="3" id="KW-1185">Reference proteome</keyword>
<proteinExistence type="predicted"/>
<comment type="caution">
    <text evidence="2">The sequence shown here is derived from an EMBL/GenBank/DDBJ whole genome shotgun (WGS) entry which is preliminary data.</text>
</comment>
<feature type="region of interest" description="Disordered" evidence="1">
    <location>
        <begin position="1"/>
        <end position="24"/>
    </location>
</feature>
<reference evidence="3" key="1">
    <citation type="submission" date="2017-01" db="EMBL/GenBank/DDBJ databases">
        <title>Comparative genomics of anhydrobiosis in the tardigrade Hypsibius dujardini.</title>
        <authorList>
            <person name="Yoshida Y."/>
            <person name="Koutsovoulos G."/>
            <person name="Laetsch D."/>
            <person name="Stevens L."/>
            <person name="Kumar S."/>
            <person name="Horikawa D."/>
            <person name="Ishino K."/>
            <person name="Komine S."/>
            <person name="Tomita M."/>
            <person name="Blaxter M."/>
            <person name="Arakawa K."/>
        </authorList>
    </citation>
    <scope>NUCLEOTIDE SEQUENCE [LARGE SCALE GENOMIC DNA]</scope>
    <source>
        <strain evidence="3">Z151</strain>
    </source>
</reference>
<accession>A0A9X6RL04</accession>
<name>A0A9X6RL04_HYPEX</name>
<evidence type="ECO:0000313" key="3">
    <source>
        <dbReference type="Proteomes" id="UP000192578"/>
    </source>
</evidence>
<sequence>MPFFDDDEYVSGEDDIPANDDEILNEPDAPAEEIEEDFDEWSDGDDFFDDCDIFYSINEDPFRSKNGKNQLGAQRVGHGEDTRGE</sequence>
<dbReference type="AlphaFoldDB" id="A0A9X6RL04"/>